<name>A0AAJ4NNP6_9GAMM</name>
<feature type="chain" id="PRO_5042605681" evidence="2">
    <location>
        <begin position="23"/>
        <end position="150"/>
    </location>
</feature>
<gene>
    <name evidence="3" type="ORF">KQR59_00320</name>
</gene>
<evidence type="ECO:0000256" key="1">
    <source>
        <dbReference type="SAM" id="MobiDB-lite"/>
    </source>
</evidence>
<dbReference type="Proteomes" id="UP000683421">
    <property type="component" value="Chromosome"/>
</dbReference>
<dbReference type="EMBL" id="CP076680">
    <property type="protein sequence ID" value="QWU99363.1"/>
    <property type="molecule type" value="Genomic_DNA"/>
</dbReference>
<feature type="region of interest" description="Disordered" evidence="1">
    <location>
        <begin position="46"/>
        <end position="89"/>
    </location>
</feature>
<keyword evidence="2" id="KW-0732">Signal</keyword>
<dbReference type="RefSeq" id="WP_216692213.1">
    <property type="nucleotide sequence ID" value="NZ_CP076680.1"/>
</dbReference>
<accession>A0AAJ4NNP6</accession>
<feature type="signal peptide" evidence="2">
    <location>
        <begin position="1"/>
        <end position="22"/>
    </location>
</feature>
<reference evidence="3 4" key="1">
    <citation type="submission" date="2021-06" db="EMBL/GenBank/DDBJ databases">
        <title>Ulceroglandular infection and bacteremia caused by Francisella salimarina in an immunocompromised patient, France.</title>
        <authorList>
            <person name="Hennebique A."/>
            <person name="Caspar Y."/>
            <person name="Maurin M."/>
            <person name="Boisset S."/>
            <person name="Pelloux I."/>
            <person name="Gallego-Hernanz M.P."/>
            <person name="Burucoa C."/>
            <person name="Cazenave-Roblot F."/>
            <person name="Plouzeau C."/>
            <person name="Rammaert B."/>
        </authorList>
    </citation>
    <scope>NUCLEOTIDE SEQUENCE [LARGE SCALE GENOMIC DNA]</scope>
    <source>
        <strain evidence="3 4">CHUGA-F75</strain>
    </source>
</reference>
<feature type="compositionally biased region" description="Polar residues" evidence="1">
    <location>
        <begin position="80"/>
        <end position="89"/>
    </location>
</feature>
<keyword evidence="4" id="KW-1185">Reference proteome</keyword>
<proteinExistence type="predicted"/>
<evidence type="ECO:0000313" key="3">
    <source>
        <dbReference type="EMBL" id="QWU99363.1"/>
    </source>
</evidence>
<evidence type="ECO:0000256" key="2">
    <source>
        <dbReference type="SAM" id="SignalP"/>
    </source>
</evidence>
<sequence>MKKICTFFVAALYVSIGFSANATIDNSLASSGSNVNVNPALTEANSVKPSDHATPMAMNATPSPLSKEAKEGNIPAVDQPKQQEQLVGSNSSTWTPAYLSVKKFKKCLEVENYRGWQGYCFPSEKPKNCPDKSWKQLSEMNLIPCSNSSN</sequence>
<evidence type="ECO:0000313" key="4">
    <source>
        <dbReference type="Proteomes" id="UP000683421"/>
    </source>
</evidence>
<dbReference type="KEGG" id="fsr:KQR59_00320"/>
<protein>
    <submittedName>
        <fullName evidence="3">Uncharacterized protein</fullName>
    </submittedName>
</protein>
<organism evidence="3 4">
    <name type="scientific">Francisella salimarina</name>
    <dbReference type="NCBI Taxonomy" id="2599927"/>
    <lineage>
        <taxon>Bacteria</taxon>
        <taxon>Pseudomonadati</taxon>
        <taxon>Pseudomonadota</taxon>
        <taxon>Gammaproteobacteria</taxon>
        <taxon>Thiotrichales</taxon>
        <taxon>Francisellaceae</taxon>
        <taxon>Francisella</taxon>
    </lineage>
</organism>
<dbReference type="AlphaFoldDB" id="A0AAJ4NNP6"/>